<dbReference type="OrthoDB" id="3692187at2"/>
<sequence length="345" mass="37033">MNTRGMYPPRKDHTVLIALSVSAGVIVLSLLAWFLTRDSPESPAKPSELPSQWPSPGGEVVRQVPMPTGELAVALPGRTSGHVLCGAVPEQTWASALGGPVLREVDKNGLCHVVSANLDVSATFWADPVPTKGVDPEAVTVAGRQGELTRFGPEGFGRILAVRLSDSTEKWVRPTLRLSVHQVPGDRAEHDYRAIALALAGPMVGAITTPGPSLPAADKPREMTPILGTGITDAPYPLITWQLCTQLSRALKVPLDQLEPGPFGSCRHEEDLKSITLTYHQDSTGSFTDRVAGRPAHEKTLGTNIEIQLLDDSRQTLEISWIDGAKPDGELRAFAEEVVPPLLGR</sequence>
<reference evidence="2 3" key="1">
    <citation type="submission" date="2018-12" db="EMBL/GenBank/DDBJ databases">
        <title>Amycolatopsis eburnea sp. nov. actinomycete associate with arbuscular mycorrhiza fungal spore.</title>
        <authorList>
            <person name="Lumyong S."/>
            <person name="Chaiya L."/>
        </authorList>
    </citation>
    <scope>NUCLEOTIDE SEQUENCE [LARGE SCALE GENOMIC DNA]</scope>
    <source>
        <strain evidence="2 3">GLM-1</strain>
    </source>
</reference>
<feature type="transmembrane region" description="Helical" evidence="1">
    <location>
        <begin position="14"/>
        <end position="35"/>
    </location>
</feature>
<protein>
    <submittedName>
        <fullName evidence="2">Uncharacterized protein</fullName>
    </submittedName>
</protein>
<keyword evidence="3" id="KW-1185">Reference proteome</keyword>
<name>A0A427TAH6_9PSEU</name>
<dbReference type="AlphaFoldDB" id="A0A427TAH6"/>
<accession>A0A427TAH6</accession>
<dbReference type="EMBL" id="RSEC01000036">
    <property type="protein sequence ID" value="RSD19258.1"/>
    <property type="molecule type" value="Genomic_DNA"/>
</dbReference>
<evidence type="ECO:0000313" key="3">
    <source>
        <dbReference type="Proteomes" id="UP000267081"/>
    </source>
</evidence>
<keyword evidence="1" id="KW-1133">Transmembrane helix</keyword>
<dbReference type="Proteomes" id="UP000267081">
    <property type="component" value="Unassembled WGS sequence"/>
</dbReference>
<evidence type="ECO:0000256" key="1">
    <source>
        <dbReference type="SAM" id="Phobius"/>
    </source>
</evidence>
<gene>
    <name evidence="2" type="ORF">EIY87_13130</name>
</gene>
<evidence type="ECO:0000313" key="2">
    <source>
        <dbReference type="EMBL" id="RSD19258.1"/>
    </source>
</evidence>
<organism evidence="2 3">
    <name type="scientific">Amycolatopsis eburnea</name>
    <dbReference type="NCBI Taxonomy" id="2267691"/>
    <lineage>
        <taxon>Bacteria</taxon>
        <taxon>Bacillati</taxon>
        <taxon>Actinomycetota</taxon>
        <taxon>Actinomycetes</taxon>
        <taxon>Pseudonocardiales</taxon>
        <taxon>Pseudonocardiaceae</taxon>
        <taxon>Amycolatopsis</taxon>
    </lineage>
</organism>
<proteinExistence type="predicted"/>
<keyword evidence="1" id="KW-0812">Transmembrane</keyword>
<keyword evidence="1" id="KW-0472">Membrane</keyword>
<dbReference type="RefSeq" id="WP_125307984.1">
    <property type="nucleotide sequence ID" value="NZ_RSEC01000036.1"/>
</dbReference>
<comment type="caution">
    <text evidence="2">The sequence shown here is derived from an EMBL/GenBank/DDBJ whole genome shotgun (WGS) entry which is preliminary data.</text>
</comment>